<feature type="transmembrane region" description="Helical" evidence="1">
    <location>
        <begin position="60"/>
        <end position="83"/>
    </location>
</feature>
<feature type="transmembrane region" description="Helical" evidence="1">
    <location>
        <begin position="6"/>
        <end position="24"/>
    </location>
</feature>
<sequence length="89" mass="10009">MSTSKLSLIATLIHILLLVILMKCDEVLFTHDWENVVMILIVGVVILALVFAIASRKTRLGAVLMIANGIYALICFFMLYFALNYTFKV</sequence>
<evidence type="ECO:0000256" key="1">
    <source>
        <dbReference type="SAM" id="Phobius"/>
    </source>
</evidence>
<reference evidence="3" key="1">
    <citation type="journal article" date="2019" name="Int. J. Syst. Evol. Microbiol.">
        <title>The Global Catalogue of Microorganisms (GCM) 10K type strain sequencing project: providing services to taxonomists for standard genome sequencing and annotation.</title>
        <authorList>
            <consortium name="The Broad Institute Genomics Platform"/>
            <consortium name="The Broad Institute Genome Sequencing Center for Infectious Disease"/>
            <person name="Wu L."/>
            <person name="Ma J."/>
        </authorList>
    </citation>
    <scope>NUCLEOTIDE SEQUENCE [LARGE SCALE GENOMIC DNA]</scope>
    <source>
        <strain evidence="3">CECT 7798</strain>
    </source>
</reference>
<gene>
    <name evidence="2" type="ORF">ACFONJ_11750</name>
</gene>
<comment type="caution">
    <text evidence="2">The sequence shown here is derived from an EMBL/GenBank/DDBJ whole genome shotgun (WGS) entry which is preliminary data.</text>
</comment>
<accession>A0ABV7XWQ2</accession>
<keyword evidence="1" id="KW-0472">Membrane</keyword>
<dbReference type="EMBL" id="JBHRYO010000002">
    <property type="protein sequence ID" value="MFC3756644.1"/>
    <property type="molecule type" value="Genomic_DNA"/>
</dbReference>
<dbReference type="Proteomes" id="UP001595735">
    <property type="component" value="Unassembled WGS sequence"/>
</dbReference>
<name>A0ABV7XWQ2_9FLAO</name>
<keyword evidence="3" id="KW-1185">Reference proteome</keyword>
<proteinExistence type="predicted"/>
<organism evidence="2 3">
    <name type="scientific">Chryseobacterium tructae</name>
    <dbReference type="NCBI Taxonomy" id="1037380"/>
    <lineage>
        <taxon>Bacteria</taxon>
        <taxon>Pseudomonadati</taxon>
        <taxon>Bacteroidota</taxon>
        <taxon>Flavobacteriia</taxon>
        <taxon>Flavobacteriales</taxon>
        <taxon>Weeksellaceae</taxon>
        <taxon>Chryseobacterium group</taxon>
        <taxon>Chryseobacterium</taxon>
    </lineage>
</organism>
<keyword evidence="1" id="KW-0812">Transmembrane</keyword>
<evidence type="ECO:0000313" key="3">
    <source>
        <dbReference type="Proteomes" id="UP001595735"/>
    </source>
</evidence>
<protein>
    <submittedName>
        <fullName evidence="2">Uncharacterized protein</fullName>
    </submittedName>
</protein>
<feature type="transmembrane region" description="Helical" evidence="1">
    <location>
        <begin position="36"/>
        <end position="54"/>
    </location>
</feature>
<dbReference type="RefSeq" id="WP_290297264.1">
    <property type="nucleotide sequence ID" value="NZ_JAUFQR010000001.1"/>
</dbReference>
<evidence type="ECO:0000313" key="2">
    <source>
        <dbReference type="EMBL" id="MFC3756644.1"/>
    </source>
</evidence>
<keyword evidence="1" id="KW-1133">Transmembrane helix</keyword>